<name>A0A2H3NLE4_9BACT</name>
<proteinExistence type="predicted"/>
<dbReference type="PANTHER" id="PTHR33446:SF2">
    <property type="entry name" value="PROTEIN TONB"/>
    <property type="match status" value="1"/>
</dbReference>
<organism evidence="2 3">
    <name type="scientific">Longimonas halophila</name>
    <dbReference type="NCBI Taxonomy" id="1469170"/>
    <lineage>
        <taxon>Bacteria</taxon>
        <taxon>Pseudomonadati</taxon>
        <taxon>Rhodothermota</taxon>
        <taxon>Rhodothermia</taxon>
        <taxon>Rhodothermales</taxon>
        <taxon>Salisaetaceae</taxon>
        <taxon>Longimonas</taxon>
    </lineage>
</organism>
<dbReference type="InterPro" id="IPR037682">
    <property type="entry name" value="TonB_C"/>
</dbReference>
<dbReference type="EMBL" id="PDEP01000007">
    <property type="protein sequence ID" value="PEN06669.1"/>
    <property type="molecule type" value="Genomic_DNA"/>
</dbReference>
<protein>
    <recommendedName>
        <fullName evidence="1">TonB C-terminal domain-containing protein</fullName>
    </recommendedName>
</protein>
<evidence type="ECO:0000259" key="1">
    <source>
        <dbReference type="Pfam" id="PF03544"/>
    </source>
</evidence>
<dbReference type="GO" id="GO:0055085">
    <property type="term" value="P:transmembrane transport"/>
    <property type="evidence" value="ECO:0007669"/>
    <property type="project" value="InterPro"/>
</dbReference>
<dbReference type="Gene3D" id="3.30.1150.10">
    <property type="match status" value="1"/>
</dbReference>
<gene>
    <name evidence="2" type="ORF">CRI93_08465</name>
</gene>
<evidence type="ECO:0000313" key="3">
    <source>
        <dbReference type="Proteomes" id="UP000221024"/>
    </source>
</evidence>
<dbReference type="Proteomes" id="UP000221024">
    <property type="component" value="Unassembled WGS sequence"/>
</dbReference>
<dbReference type="GO" id="GO:0098797">
    <property type="term" value="C:plasma membrane protein complex"/>
    <property type="evidence" value="ECO:0007669"/>
    <property type="project" value="TreeGrafter"/>
</dbReference>
<reference evidence="2 3" key="1">
    <citation type="submission" date="2017-10" db="EMBL/GenBank/DDBJ databases">
        <title>Draft genome of Longimonas halophila.</title>
        <authorList>
            <person name="Goh K.M."/>
            <person name="Shamsir M.S."/>
            <person name="Lim S.W."/>
        </authorList>
    </citation>
    <scope>NUCLEOTIDE SEQUENCE [LARGE SCALE GENOMIC DNA]</scope>
    <source>
        <strain evidence="2 3">KCTC 42399</strain>
    </source>
</reference>
<dbReference type="AlphaFoldDB" id="A0A2H3NLE4"/>
<accession>A0A2H3NLE4</accession>
<feature type="domain" description="TonB C-terminal" evidence="1">
    <location>
        <begin position="109"/>
        <end position="175"/>
    </location>
</feature>
<sequence>MRLLDTLLCDPSFLANHSAAMHSSYGMIRFALFLATAFLFLGTGCATTQPADSASEPEPSFVLKEALTAIPPLPEDAGVYFEYQVAPVPRIVGGLDAVLDSVAIAPNARTESAGRVIISFIVGPDGTLFEPTIKQSLNPYLDAAALRALNAVQWVPGRFRGRPVFTWSEVTISFRSVRVDV</sequence>
<dbReference type="SUPFAM" id="SSF74653">
    <property type="entry name" value="TolA/TonB C-terminal domain"/>
    <property type="match status" value="1"/>
</dbReference>
<comment type="caution">
    <text evidence="2">The sequence shown here is derived from an EMBL/GenBank/DDBJ whole genome shotgun (WGS) entry which is preliminary data.</text>
</comment>
<keyword evidence="3" id="KW-1185">Reference proteome</keyword>
<dbReference type="InterPro" id="IPR051045">
    <property type="entry name" value="TonB-dependent_transducer"/>
</dbReference>
<dbReference type="Pfam" id="PF03544">
    <property type="entry name" value="TonB_C"/>
    <property type="match status" value="1"/>
</dbReference>
<dbReference type="GO" id="GO:0031992">
    <property type="term" value="F:energy transducer activity"/>
    <property type="evidence" value="ECO:0007669"/>
    <property type="project" value="TreeGrafter"/>
</dbReference>
<dbReference type="PANTHER" id="PTHR33446">
    <property type="entry name" value="PROTEIN TONB-RELATED"/>
    <property type="match status" value="1"/>
</dbReference>
<evidence type="ECO:0000313" key="2">
    <source>
        <dbReference type="EMBL" id="PEN06669.1"/>
    </source>
</evidence>